<evidence type="ECO:0000256" key="2">
    <source>
        <dbReference type="ARBA" id="ARBA00022676"/>
    </source>
</evidence>
<evidence type="ECO:0000256" key="3">
    <source>
        <dbReference type="ARBA" id="ARBA00022679"/>
    </source>
</evidence>
<keyword evidence="6" id="KW-1185">Reference proteome</keyword>
<dbReference type="SUPFAM" id="SSF53756">
    <property type="entry name" value="UDP-Glycosyltransferase/glycogen phosphorylase"/>
    <property type="match status" value="1"/>
</dbReference>
<dbReference type="PROSITE" id="PS00375">
    <property type="entry name" value="UDPGT"/>
    <property type="match status" value="1"/>
</dbReference>
<evidence type="ECO:0000256" key="4">
    <source>
        <dbReference type="RuleBase" id="RU003718"/>
    </source>
</evidence>
<dbReference type="Proteomes" id="UP001438707">
    <property type="component" value="Unassembled WGS sequence"/>
</dbReference>
<gene>
    <name evidence="5" type="ORF">WJX74_001941</name>
</gene>
<dbReference type="PANTHER" id="PTHR48043">
    <property type="entry name" value="EG:EG0003.4 PROTEIN-RELATED"/>
    <property type="match status" value="1"/>
</dbReference>
<reference evidence="5 6" key="1">
    <citation type="journal article" date="2024" name="Nat. Commun.">
        <title>Phylogenomics reveals the evolutionary origins of lichenization in chlorophyte algae.</title>
        <authorList>
            <person name="Puginier C."/>
            <person name="Libourel C."/>
            <person name="Otte J."/>
            <person name="Skaloud P."/>
            <person name="Haon M."/>
            <person name="Grisel S."/>
            <person name="Petersen M."/>
            <person name="Berrin J.G."/>
            <person name="Delaux P.M."/>
            <person name="Dal Grande F."/>
            <person name="Keller J."/>
        </authorList>
    </citation>
    <scope>NUCLEOTIDE SEQUENCE [LARGE SCALE GENOMIC DNA]</scope>
    <source>
        <strain evidence="5 6">SAG 2145</strain>
    </source>
</reference>
<dbReference type="InterPro" id="IPR035595">
    <property type="entry name" value="UDP_glycos_trans_CS"/>
</dbReference>
<keyword evidence="2 4" id="KW-0328">Glycosyltransferase</keyword>
<dbReference type="InterPro" id="IPR050271">
    <property type="entry name" value="UDP-glycosyltransferase"/>
</dbReference>
<evidence type="ECO:0000313" key="5">
    <source>
        <dbReference type="EMBL" id="KAK9817338.1"/>
    </source>
</evidence>
<dbReference type="Pfam" id="PF00201">
    <property type="entry name" value="UDPGT"/>
    <property type="match status" value="1"/>
</dbReference>
<dbReference type="GO" id="GO:0008194">
    <property type="term" value="F:UDP-glycosyltransferase activity"/>
    <property type="evidence" value="ECO:0007669"/>
    <property type="project" value="InterPro"/>
</dbReference>
<accession>A0AAW1Q4W1</accession>
<comment type="similarity">
    <text evidence="1 4">Belongs to the UDP-glycosyltransferase family.</text>
</comment>
<dbReference type="AlphaFoldDB" id="A0AAW1Q4W1"/>
<organism evidence="5 6">
    <name type="scientific">Apatococcus lobatus</name>
    <dbReference type="NCBI Taxonomy" id="904363"/>
    <lineage>
        <taxon>Eukaryota</taxon>
        <taxon>Viridiplantae</taxon>
        <taxon>Chlorophyta</taxon>
        <taxon>core chlorophytes</taxon>
        <taxon>Trebouxiophyceae</taxon>
        <taxon>Chlorellales</taxon>
        <taxon>Chlorellaceae</taxon>
        <taxon>Apatococcus</taxon>
    </lineage>
</organism>
<dbReference type="InterPro" id="IPR002213">
    <property type="entry name" value="UDP_glucos_trans"/>
</dbReference>
<dbReference type="CDD" id="cd03784">
    <property type="entry name" value="GT1_Gtf-like"/>
    <property type="match status" value="1"/>
</dbReference>
<dbReference type="EMBL" id="JALJOS010000074">
    <property type="protein sequence ID" value="KAK9817338.1"/>
    <property type="molecule type" value="Genomic_DNA"/>
</dbReference>
<dbReference type="PANTHER" id="PTHR48043:SF145">
    <property type="entry name" value="FI06409P-RELATED"/>
    <property type="match status" value="1"/>
</dbReference>
<name>A0AAW1Q4W1_9CHLO</name>
<comment type="caution">
    <text evidence="5">The sequence shown here is derived from an EMBL/GenBank/DDBJ whole genome shotgun (WGS) entry which is preliminary data.</text>
</comment>
<dbReference type="Gene3D" id="3.40.50.2000">
    <property type="entry name" value="Glycogen Phosphorylase B"/>
    <property type="match status" value="1"/>
</dbReference>
<sequence length="336" mass="36540">MTLLQRATNLLASWAIQLFAMQPLLRSLGALADDMGLRYPEFHSQSGVSESAAVISTLDWAFEYPFPVPPKVHMVGPVLASPAKPLPNELSSFLSSGLQKGHKAIFVSMGTLGALKKSELHGMARELSSLPNPVLWKLPASDLPGNLTLADLQLGSNVQPIDWAPQNDILGYSGVGAFVTQGGANSLAEAIFHAIPVVVIALTADQPPNAVKAEFFGFGIPLQPAQLHEEKVVSASIQRVLNEPSFKANATKMQRRMHWTRHPAEKAADVVEKVLLTGGEDWLQTGQHTLTWWQNSLLDSLQEGAATQDQPCQATIVLLGWSWQGSRSAFWRSMLR</sequence>
<keyword evidence="3 4" id="KW-0808">Transferase</keyword>
<proteinExistence type="inferred from homology"/>
<evidence type="ECO:0000313" key="6">
    <source>
        <dbReference type="Proteomes" id="UP001438707"/>
    </source>
</evidence>
<evidence type="ECO:0000256" key="1">
    <source>
        <dbReference type="ARBA" id="ARBA00009995"/>
    </source>
</evidence>
<protein>
    <submittedName>
        <fullName evidence="5">Uncharacterized protein</fullName>
    </submittedName>
</protein>